<evidence type="ECO:0000313" key="1">
    <source>
        <dbReference type="EMBL" id="OCL36825.1"/>
    </source>
</evidence>
<dbReference type="RefSeq" id="WP_068750211.1">
    <property type="nucleotide sequence ID" value="NZ_JBDXXE010000048.1"/>
</dbReference>
<sequence length="68" mass="7821">MGTLATSLVLLKARDPESKGIVERRNGWFETSFMPGREFRPPADFNEQFTDWLGQANQKIVRTEPPRV</sequence>
<comment type="caution">
    <text evidence="1">The sequence shown here is derived from an EMBL/GenBank/DDBJ whole genome shotgun (WGS) entry which is preliminary data.</text>
</comment>
<proteinExistence type="predicted"/>
<dbReference type="AlphaFoldDB" id="A0A1C0ARK3"/>
<dbReference type="Proteomes" id="UP000093501">
    <property type="component" value="Unassembled WGS sequence"/>
</dbReference>
<evidence type="ECO:0000313" key="2">
    <source>
        <dbReference type="Proteomes" id="UP000093501"/>
    </source>
</evidence>
<reference evidence="2" key="1">
    <citation type="submission" date="2016-07" db="EMBL/GenBank/DDBJ databases">
        <authorList>
            <person name="Florea S."/>
            <person name="Webb J.S."/>
            <person name="Jaromczyk J."/>
            <person name="Schardl C.L."/>
        </authorList>
    </citation>
    <scope>NUCLEOTIDE SEQUENCE [LARGE SCALE GENOMIC DNA]</scope>
    <source>
        <strain evidence="2">IPBSL-7</strain>
    </source>
</reference>
<dbReference type="EMBL" id="MBQD01000006">
    <property type="protein sequence ID" value="OCL36825.1"/>
    <property type="molecule type" value="Genomic_DNA"/>
</dbReference>
<organism evidence="1 2">
    <name type="scientific">Tessaracoccus lapidicaptus</name>
    <dbReference type="NCBI Taxonomy" id="1427523"/>
    <lineage>
        <taxon>Bacteria</taxon>
        <taxon>Bacillati</taxon>
        <taxon>Actinomycetota</taxon>
        <taxon>Actinomycetes</taxon>
        <taxon>Propionibacteriales</taxon>
        <taxon>Propionibacteriaceae</taxon>
        <taxon>Tessaracoccus</taxon>
    </lineage>
</organism>
<accession>A0A1C0ARK3</accession>
<keyword evidence="2" id="KW-1185">Reference proteome</keyword>
<gene>
    <name evidence="1" type="ORF">BCR15_13525</name>
</gene>
<protein>
    <submittedName>
        <fullName evidence="1">Uncharacterized protein</fullName>
    </submittedName>
</protein>
<name>A0A1C0ARK3_9ACTN</name>